<protein>
    <submittedName>
        <fullName evidence="2">Predicted protein</fullName>
    </submittedName>
</protein>
<keyword evidence="3" id="KW-1185">Reference proteome</keyword>
<sequence>MDSDPESQHVIDTPNDPMDEDNPQKETLDNVNASEEVIDAAMQKPTEYNPLQALLSIGDPIFDTISKTDGIIQSSTNEVLPYYG</sequence>
<organism evidence="3">
    <name type="scientific">Arabidopsis lyrata subsp. lyrata</name>
    <name type="common">Lyre-leaved rock-cress</name>
    <dbReference type="NCBI Taxonomy" id="81972"/>
    <lineage>
        <taxon>Eukaryota</taxon>
        <taxon>Viridiplantae</taxon>
        <taxon>Streptophyta</taxon>
        <taxon>Embryophyta</taxon>
        <taxon>Tracheophyta</taxon>
        <taxon>Spermatophyta</taxon>
        <taxon>Magnoliopsida</taxon>
        <taxon>eudicotyledons</taxon>
        <taxon>Gunneridae</taxon>
        <taxon>Pentapetalae</taxon>
        <taxon>rosids</taxon>
        <taxon>malvids</taxon>
        <taxon>Brassicales</taxon>
        <taxon>Brassicaceae</taxon>
        <taxon>Camelineae</taxon>
        <taxon>Arabidopsis</taxon>
    </lineage>
</organism>
<evidence type="ECO:0000313" key="2">
    <source>
        <dbReference type="EMBL" id="EFH57044.1"/>
    </source>
</evidence>
<dbReference type="AlphaFoldDB" id="D7LDG7"/>
<reference evidence="3" key="1">
    <citation type="journal article" date="2011" name="Nat. Genet.">
        <title>The Arabidopsis lyrata genome sequence and the basis of rapid genome size change.</title>
        <authorList>
            <person name="Hu T.T."/>
            <person name="Pattyn P."/>
            <person name="Bakker E.G."/>
            <person name="Cao J."/>
            <person name="Cheng J.-F."/>
            <person name="Clark R.M."/>
            <person name="Fahlgren N."/>
            <person name="Fawcett J.A."/>
            <person name="Grimwood J."/>
            <person name="Gundlach H."/>
            <person name="Haberer G."/>
            <person name="Hollister J.D."/>
            <person name="Ossowski S."/>
            <person name="Ottilar R.P."/>
            <person name="Salamov A.A."/>
            <person name="Schneeberger K."/>
            <person name="Spannagl M."/>
            <person name="Wang X."/>
            <person name="Yang L."/>
            <person name="Nasrallah M.E."/>
            <person name="Bergelson J."/>
            <person name="Carrington J.C."/>
            <person name="Gaut B.S."/>
            <person name="Schmutz J."/>
            <person name="Mayer K.F.X."/>
            <person name="Van de Peer Y."/>
            <person name="Grigoriev I.V."/>
            <person name="Nordborg M."/>
            <person name="Weigel D."/>
            <person name="Guo Y.-L."/>
        </authorList>
    </citation>
    <scope>NUCLEOTIDE SEQUENCE [LARGE SCALE GENOMIC DNA]</scope>
    <source>
        <strain evidence="3">cv. MN47</strain>
    </source>
</reference>
<name>D7LDG7_ARALL</name>
<accession>D7LDG7</accession>
<proteinExistence type="predicted"/>
<feature type="region of interest" description="Disordered" evidence="1">
    <location>
        <begin position="1"/>
        <end position="26"/>
    </location>
</feature>
<evidence type="ECO:0000256" key="1">
    <source>
        <dbReference type="SAM" id="MobiDB-lite"/>
    </source>
</evidence>
<dbReference type="Gramene" id="scaffold_400888.1">
    <property type="protein sequence ID" value="scaffold_400888.1"/>
    <property type="gene ID" value="scaffold_400888.1"/>
</dbReference>
<dbReference type="Proteomes" id="UP000008694">
    <property type="component" value="Unassembled WGS sequence"/>
</dbReference>
<gene>
    <name evidence="2" type="ORF">ARALYDRAFT_901387</name>
</gene>
<dbReference type="EMBL" id="GL348716">
    <property type="protein sequence ID" value="EFH57044.1"/>
    <property type="molecule type" value="Genomic_DNA"/>
</dbReference>
<dbReference type="HOGENOM" id="CLU_2530544_0_0_1"/>
<evidence type="ECO:0000313" key="3">
    <source>
        <dbReference type="Proteomes" id="UP000008694"/>
    </source>
</evidence>